<name>A0A7I7K8H1_9MYCO</name>
<dbReference type="AlphaFoldDB" id="A0A7I7K8H1"/>
<accession>A0A7I7K8H1</accession>
<dbReference type="KEGG" id="mdu:MDUV_46610"/>
<organism evidence="1 2">
    <name type="scientific">Mycolicibacterium duvalii</name>
    <dbReference type="NCBI Taxonomy" id="39688"/>
    <lineage>
        <taxon>Bacteria</taxon>
        <taxon>Bacillati</taxon>
        <taxon>Actinomycetota</taxon>
        <taxon>Actinomycetes</taxon>
        <taxon>Mycobacteriales</taxon>
        <taxon>Mycobacteriaceae</taxon>
        <taxon>Mycolicibacterium</taxon>
    </lineage>
</organism>
<dbReference type="RefSeq" id="WP_098002177.1">
    <property type="nucleotide sequence ID" value="NZ_AP022563.1"/>
</dbReference>
<dbReference type="EMBL" id="AP022563">
    <property type="protein sequence ID" value="BBX19801.1"/>
    <property type="molecule type" value="Genomic_DNA"/>
</dbReference>
<evidence type="ECO:0000313" key="2">
    <source>
        <dbReference type="Proteomes" id="UP000467006"/>
    </source>
</evidence>
<dbReference type="OrthoDB" id="4732688at2"/>
<dbReference type="Proteomes" id="UP000467006">
    <property type="component" value="Chromosome"/>
</dbReference>
<proteinExistence type="predicted"/>
<reference evidence="1 2" key="1">
    <citation type="journal article" date="2019" name="Emerg. Microbes Infect.">
        <title>Comprehensive subspecies identification of 175 nontuberculous mycobacteria species based on 7547 genomic profiles.</title>
        <authorList>
            <person name="Matsumoto Y."/>
            <person name="Kinjo T."/>
            <person name="Motooka D."/>
            <person name="Nabeya D."/>
            <person name="Jung N."/>
            <person name="Uechi K."/>
            <person name="Horii T."/>
            <person name="Iida T."/>
            <person name="Fujita J."/>
            <person name="Nakamura S."/>
        </authorList>
    </citation>
    <scope>NUCLEOTIDE SEQUENCE [LARGE SCALE GENOMIC DNA]</scope>
    <source>
        <strain evidence="1 2">JCM 6396</strain>
    </source>
</reference>
<gene>
    <name evidence="1" type="ORF">MDUV_46610</name>
</gene>
<sequence length="128" mass="13171">MKLIAVAALVGGLVAAPLAALGSGTASASPATPSTCDGVGCVPYVKRGVQAGERCNQSMRFNFGLDASGATMVCNSKSMWISWSPLIGVRTLRSACTEPSTAAQTPDGYMLSCINGVWTADNSATFYR</sequence>
<keyword evidence="2" id="KW-1185">Reference proteome</keyword>
<protein>
    <submittedName>
        <fullName evidence="1">Uncharacterized protein</fullName>
    </submittedName>
</protein>
<evidence type="ECO:0000313" key="1">
    <source>
        <dbReference type="EMBL" id="BBX19801.1"/>
    </source>
</evidence>